<accession>A0AAE4T232</accession>
<comment type="caution">
    <text evidence="1">The sequence shown here is derived from an EMBL/GenBank/DDBJ whole genome shotgun (WGS) entry which is preliminary data.</text>
</comment>
<organism evidence="1 2">
    <name type="scientific">Elizabethkingia anophelis</name>
    <dbReference type="NCBI Taxonomy" id="1117645"/>
    <lineage>
        <taxon>Bacteria</taxon>
        <taxon>Pseudomonadati</taxon>
        <taxon>Bacteroidota</taxon>
        <taxon>Flavobacteriia</taxon>
        <taxon>Flavobacteriales</taxon>
        <taxon>Weeksellaceae</taxon>
        <taxon>Elizabethkingia</taxon>
    </lineage>
</organism>
<dbReference type="EMBL" id="NWGY01000001">
    <property type="protein sequence ID" value="MDV3662467.1"/>
    <property type="molecule type" value="Genomic_DNA"/>
</dbReference>
<reference evidence="1" key="1">
    <citation type="submission" date="2023-02" db="EMBL/GenBank/DDBJ databases">
        <title>Elizabethkingia anophelis draft genomes.</title>
        <authorList>
            <person name="Nicholson A.C."/>
            <person name="Whitney A.M."/>
            <person name="Humrighouse B.W."/>
            <person name="Villarma A."/>
            <person name="Bell M."/>
            <person name="Mcquiston J."/>
        </authorList>
    </citation>
    <scope>NUCLEOTIDE SEQUENCE</scope>
    <source>
        <strain evidence="1">B4955</strain>
    </source>
</reference>
<sequence>MAFNINEIKSDLASYVNKYPEAFQAAILAKAIFLSKYARRITKVNGEYPLPMSLIGHVVQSYYSKSFTPFDEVVYKNKTVKSFRQKVDFQLDPAEILGTVYADKFDEGKKPGEKRISKEIFEMIMAKIISDLDWLSINGKYDATKTGLATPVFGFSMDGLNTTLPKILTNTTNPAYLIPGDAMTATNNVKVISDFEKNIPEMMKPLVKRIFTSLADKEEYQENYDNTYGIRPSFNSDDTVKTRFGKREIVGIPGLTKGTIFATIDNNFLETVDVVENPAYISDIQVQDRIVKVLSEFSLGYDFGYNQYLFLHTPDATKNLGLQDAAQNKLFYPNESKL</sequence>
<evidence type="ECO:0000313" key="1">
    <source>
        <dbReference type="EMBL" id="MDV3662467.1"/>
    </source>
</evidence>
<protein>
    <submittedName>
        <fullName evidence="1">Uncharacterized protein</fullName>
    </submittedName>
</protein>
<evidence type="ECO:0000313" key="2">
    <source>
        <dbReference type="Proteomes" id="UP001189000"/>
    </source>
</evidence>
<dbReference type="Proteomes" id="UP001189000">
    <property type="component" value="Unassembled WGS sequence"/>
</dbReference>
<name>A0AAE4T232_9FLAO</name>
<proteinExistence type="predicted"/>
<dbReference type="AlphaFoldDB" id="A0AAE4T232"/>
<gene>
    <name evidence="1" type="ORF">CMU51_00130</name>
</gene>